<keyword evidence="5" id="KW-0167">Capsid protein</keyword>
<evidence type="ECO:0000256" key="3">
    <source>
        <dbReference type="ARBA" id="ARBA00024344"/>
    </source>
</evidence>
<keyword evidence="6" id="KW-1185">Reference proteome</keyword>
<keyword evidence="5" id="KW-0946">Virion</keyword>
<dbReference type="AlphaFoldDB" id="A0A841Q0G1"/>
<comment type="subcellular location">
    <subcellularLocation>
        <location evidence="2">Spore coat</location>
    </subcellularLocation>
</comment>
<gene>
    <name evidence="5" type="ORF">HNR44_002695</name>
</gene>
<dbReference type="InterPro" id="IPR012347">
    <property type="entry name" value="Ferritin-like"/>
</dbReference>
<dbReference type="GO" id="GO:0030435">
    <property type="term" value="P:sporulation resulting in formation of a cellular spore"/>
    <property type="evidence" value="ECO:0007669"/>
    <property type="project" value="UniProtKB-KW"/>
</dbReference>
<dbReference type="PANTHER" id="PTHR39183">
    <property type="entry name" value="SPORE COAT PROTEIN F-LIKE PROTEIN YHCQ"/>
    <property type="match status" value="1"/>
</dbReference>
<comment type="similarity">
    <text evidence="3">Belongs to the CotF family.</text>
</comment>
<proteinExistence type="inferred from homology"/>
<evidence type="ECO:0000256" key="1">
    <source>
        <dbReference type="ARBA" id="ARBA00022969"/>
    </source>
</evidence>
<name>A0A841Q0G1_9BACL</name>
<feature type="compositionally biased region" description="Low complexity" evidence="4">
    <location>
        <begin position="1"/>
        <end position="27"/>
    </location>
</feature>
<dbReference type="Pfam" id="PF07875">
    <property type="entry name" value="Coat_F"/>
    <property type="match status" value="1"/>
</dbReference>
<evidence type="ECO:0000256" key="2">
    <source>
        <dbReference type="ARBA" id="ARBA00024325"/>
    </source>
</evidence>
<dbReference type="PANTHER" id="PTHR39183:SF1">
    <property type="entry name" value="SPORE COAT PROTEIN F-LIKE PROTEIN YHCQ"/>
    <property type="match status" value="1"/>
</dbReference>
<dbReference type="Proteomes" id="UP000568839">
    <property type="component" value="Unassembled WGS sequence"/>
</dbReference>
<protein>
    <submittedName>
        <fullName evidence="5">Spore coat protein CotF</fullName>
    </submittedName>
</protein>
<organism evidence="5 6">
    <name type="scientific">Geomicrobium halophilum</name>
    <dbReference type="NCBI Taxonomy" id="549000"/>
    <lineage>
        <taxon>Bacteria</taxon>
        <taxon>Bacillati</taxon>
        <taxon>Bacillota</taxon>
        <taxon>Bacilli</taxon>
        <taxon>Bacillales</taxon>
        <taxon>Geomicrobium</taxon>
    </lineage>
</organism>
<dbReference type="EMBL" id="JACHHJ010000004">
    <property type="protein sequence ID" value="MBB6450705.1"/>
    <property type="molecule type" value="Genomic_DNA"/>
</dbReference>
<dbReference type="InterPro" id="IPR012851">
    <property type="entry name" value="Spore_coat_CotF-like"/>
</dbReference>
<evidence type="ECO:0000256" key="4">
    <source>
        <dbReference type="SAM" id="MobiDB-lite"/>
    </source>
</evidence>
<evidence type="ECO:0000313" key="6">
    <source>
        <dbReference type="Proteomes" id="UP000568839"/>
    </source>
</evidence>
<accession>A0A841Q0G1</accession>
<feature type="region of interest" description="Disordered" evidence="4">
    <location>
        <begin position="1"/>
        <end position="32"/>
    </location>
</feature>
<dbReference type="Gene3D" id="1.20.1260.10">
    <property type="match status" value="1"/>
</dbReference>
<keyword evidence="1" id="KW-0749">Sporulation</keyword>
<evidence type="ECO:0000313" key="5">
    <source>
        <dbReference type="EMBL" id="MBB6450705.1"/>
    </source>
</evidence>
<reference evidence="5 6" key="1">
    <citation type="submission" date="2020-08" db="EMBL/GenBank/DDBJ databases">
        <title>Genomic Encyclopedia of Type Strains, Phase IV (KMG-IV): sequencing the most valuable type-strain genomes for metagenomic binning, comparative biology and taxonomic classification.</title>
        <authorList>
            <person name="Goeker M."/>
        </authorList>
    </citation>
    <scope>NUCLEOTIDE SEQUENCE [LARGE SCALE GENOMIC DNA]</scope>
    <source>
        <strain evidence="5 6">DSM 21769</strain>
    </source>
</reference>
<comment type="caution">
    <text evidence="5">The sequence shown here is derived from an EMBL/GenBank/DDBJ whole genome shotgun (WGS) entry which is preliminary data.</text>
</comment>
<sequence length="218" mass="24725">MQNQPRQPGQTNNNQQQMQSEQMPPAQSHGGHEMFDAHEMLTSTINVLDQYMIFRPHVNDQELLSILDRQYDYMTTQYNRMVEALSTGQKPSMSIQPYEMPASNNVTYGMKPSQPKKPSGTLSEVSEEGLSAQMQGLLKSATSMFAMGAPEVTNPVLRRVIADCIPDFIEMAYEVFLYQNRNGYYQVPQLQQADMDKLLHAFSPSRANIQQSNQGPMH</sequence>